<dbReference type="RefSeq" id="WP_051578567.1">
    <property type="nucleotide sequence ID" value="NZ_AP022567.1"/>
</dbReference>
<evidence type="ECO:0000256" key="1">
    <source>
        <dbReference type="SAM" id="Phobius"/>
    </source>
</evidence>
<protein>
    <recommendedName>
        <fullName evidence="4">Secreted protein</fullName>
    </recommendedName>
</protein>
<keyword evidence="1" id="KW-0812">Transmembrane</keyword>
<proteinExistence type="predicted"/>
<keyword evidence="1" id="KW-1133">Transmembrane helix</keyword>
<organism evidence="2 3">
    <name type="scientific">Mycolicibacterium mageritense</name>
    <name type="common">Mycobacterium mageritense</name>
    <dbReference type="NCBI Taxonomy" id="53462"/>
    <lineage>
        <taxon>Bacteria</taxon>
        <taxon>Bacillati</taxon>
        <taxon>Actinomycetota</taxon>
        <taxon>Actinomycetes</taxon>
        <taxon>Mycobacteriales</taxon>
        <taxon>Mycobacteriaceae</taxon>
        <taxon>Mycolicibacterium</taxon>
    </lineage>
</organism>
<gene>
    <name evidence="2" type="ORF">MMAGJ_24090</name>
</gene>
<sequence length="180" mass="20619">MNKIARFRGNVTIFFTLVIWRGFVDIVCVVRTLVEGCRRGLGILGQREVGVIDRVAGLIVVFLGGFIEPGRTGIGIDVLTACVTRRLANIDSGIRRRCRPPLRHTCLWVLRAVVRRIEGLLGPELSNSMFDAWRRAGQAYTLDHAVGQNLWRLIDARRFRRWLRRRWQQSVIRCHLFAAA</sequence>
<accession>A0ABM7HRF1</accession>
<feature type="transmembrane region" description="Helical" evidence="1">
    <location>
        <begin position="12"/>
        <end position="34"/>
    </location>
</feature>
<evidence type="ECO:0000313" key="2">
    <source>
        <dbReference type="EMBL" id="BBX33127.1"/>
    </source>
</evidence>
<reference evidence="2 3" key="1">
    <citation type="journal article" date="2019" name="Emerg. Microbes Infect.">
        <title>Comprehensive subspecies identification of 175 nontuberculous mycobacteria species based on 7547 genomic profiles.</title>
        <authorList>
            <person name="Matsumoto Y."/>
            <person name="Kinjo T."/>
            <person name="Motooka D."/>
            <person name="Nabeya D."/>
            <person name="Jung N."/>
            <person name="Uechi K."/>
            <person name="Horii T."/>
            <person name="Iida T."/>
            <person name="Fujita J."/>
            <person name="Nakamura S."/>
        </authorList>
    </citation>
    <scope>NUCLEOTIDE SEQUENCE [LARGE SCALE GENOMIC DNA]</scope>
    <source>
        <strain evidence="2 3">JCM 12375</strain>
    </source>
</reference>
<dbReference type="EMBL" id="AP022567">
    <property type="protein sequence ID" value="BBX33127.1"/>
    <property type="molecule type" value="Genomic_DNA"/>
</dbReference>
<dbReference type="Proteomes" id="UP000465622">
    <property type="component" value="Chromosome"/>
</dbReference>
<name>A0ABM7HRF1_MYCME</name>
<evidence type="ECO:0008006" key="4">
    <source>
        <dbReference type="Google" id="ProtNLM"/>
    </source>
</evidence>
<keyword evidence="3" id="KW-1185">Reference proteome</keyword>
<evidence type="ECO:0000313" key="3">
    <source>
        <dbReference type="Proteomes" id="UP000465622"/>
    </source>
</evidence>
<keyword evidence="1" id="KW-0472">Membrane</keyword>